<evidence type="ECO:0000313" key="2">
    <source>
        <dbReference type="EMBL" id="EEP68400.1"/>
    </source>
</evidence>
<sequence length="137" mass="15900">MDKKITLEAFMAQQPSHAKVSKLEPWREDILTLKNNGYTQKQILEYLDLNGIKVSQTTLNSFIKVRQREQQTAATTKRADAQENARVKNKKQNKENQIDRQESNEQSISRQSALQQADRPGIRRWPTADEVDLSKLY</sequence>
<dbReference type="Proteomes" id="UP000003009">
    <property type="component" value="Unassembled WGS sequence"/>
</dbReference>
<organism evidence="2 3">
    <name type="scientific">Kingella oralis ATCC 51147</name>
    <dbReference type="NCBI Taxonomy" id="629741"/>
    <lineage>
        <taxon>Bacteria</taxon>
        <taxon>Pseudomonadati</taxon>
        <taxon>Pseudomonadota</taxon>
        <taxon>Betaproteobacteria</taxon>
        <taxon>Neisseriales</taxon>
        <taxon>Neisseriaceae</taxon>
        <taxon>Kingella</taxon>
    </lineage>
</organism>
<dbReference type="STRING" id="629741.GCWU000324_00295"/>
<dbReference type="GeneID" id="84907269"/>
<gene>
    <name evidence="2" type="ORF">GCWU000324_00295</name>
</gene>
<dbReference type="EMBL" id="ACJW02000002">
    <property type="protein sequence ID" value="EEP68400.1"/>
    <property type="molecule type" value="Genomic_DNA"/>
</dbReference>
<dbReference type="RefSeq" id="WP_003793618.1">
    <property type="nucleotide sequence ID" value="NZ_GG665871.1"/>
</dbReference>
<feature type="compositionally biased region" description="Basic and acidic residues" evidence="1">
    <location>
        <begin position="77"/>
        <end position="103"/>
    </location>
</feature>
<keyword evidence="3" id="KW-1185">Reference proteome</keyword>
<proteinExistence type="predicted"/>
<name>C4GHG2_9NEIS</name>
<dbReference type="AlphaFoldDB" id="C4GHG2"/>
<feature type="compositionally biased region" description="Polar residues" evidence="1">
    <location>
        <begin position="104"/>
        <end position="115"/>
    </location>
</feature>
<protein>
    <submittedName>
        <fullName evidence="2">Uncharacterized protein</fullName>
    </submittedName>
</protein>
<feature type="region of interest" description="Disordered" evidence="1">
    <location>
        <begin position="68"/>
        <end position="137"/>
    </location>
</feature>
<dbReference type="OrthoDB" id="8604825at2"/>
<dbReference type="HOGENOM" id="CLU_1862506_0_0_4"/>
<evidence type="ECO:0000256" key="1">
    <source>
        <dbReference type="SAM" id="MobiDB-lite"/>
    </source>
</evidence>
<comment type="caution">
    <text evidence="2">The sequence shown here is derived from an EMBL/GenBank/DDBJ whole genome shotgun (WGS) entry which is preliminary data.</text>
</comment>
<accession>C4GHG2</accession>
<reference evidence="2" key="1">
    <citation type="submission" date="2009-04" db="EMBL/GenBank/DDBJ databases">
        <authorList>
            <person name="Weinstock G."/>
            <person name="Sodergren E."/>
            <person name="Clifton S."/>
            <person name="Fulton L."/>
            <person name="Fulton B."/>
            <person name="Courtney L."/>
            <person name="Fronick C."/>
            <person name="Harrison M."/>
            <person name="Strong C."/>
            <person name="Farmer C."/>
            <person name="Delahaunty K."/>
            <person name="Markovic C."/>
            <person name="Hall O."/>
            <person name="Minx P."/>
            <person name="Tomlinson C."/>
            <person name="Mitreva M."/>
            <person name="Nelson J."/>
            <person name="Hou S."/>
            <person name="Wollam A."/>
            <person name="Pepin K.H."/>
            <person name="Johnson M."/>
            <person name="Bhonagiri V."/>
            <person name="Nash W.E."/>
            <person name="Warren W."/>
            <person name="Chinwalla A."/>
            <person name="Mardis E.R."/>
            <person name="Wilson R.K."/>
        </authorList>
    </citation>
    <scope>NUCLEOTIDE SEQUENCE [LARGE SCALE GENOMIC DNA]</scope>
    <source>
        <strain evidence="2">ATCC 51147</strain>
    </source>
</reference>
<evidence type="ECO:0000313" key="3">
    <source>
        <dbReference type="Proteomes" id="UP000003009"/>
    </source>
</evidence>